<proteinExistence type="predicted"/>
<dbReference type="PANTHER" id="PTHR15681:SF1">
    <property type="entry name" value="MAD2L1-BINDING PROTEIN"/>
    <property type="match status" value="1"/>
</dbReference>
<dbReference type="PANTHER" id="PTHR15681">
    <property type="entry name" value="MAD2L1-BINDING PROTEIN"/>
    <property type="match status" value="1"/>
</dbReference>
<dbReference type="EMBL" id="JAVXUP010003411">
    <property type="protein sequence ID" value="KAK2999033.1"/>
    <property type="molecule type" value="Genomic_DNA"/>
</dbReference>
<dbReference type="Gene3D" id="3.30.900.20">
    <property type="match status" value="1"/>
</dbReference>
<dbReference type="InterPro" id="IPR009511">
    <property type="entry name" value="MAD1/Cdc20-bound-Mad2-bd"/>
</dbReference>
<organism evidence="1 2">
    <name type="scientific">Escallonia herrerae</name>
    <dbReference type="NCBI Taxonomy" id="1293975"/>
    <lineage>
        <taxon>Eukaryota</taxon>
        <taxon>Viridiplantae</taxon>
        <taxon>Streptophyta</taxon>
        <taxon>Embryophyta</taxon>
        <taxon>Tracheophyta</taxon>
        <taxon>Spermatophyta</taxon>
        <taxon>Magnoliopsida</taxon>
        <taxon>eudicotyledons</taxon>
        <taxon>Gunneridae</taxon>
        <taxon>Pentapetalae</taxon>
        <taxon>asterids</taxon>
        <taxon>campanulids</taxon>
        <taxon>Escalloniales</taxon>
        <taxon>Escalloniaceae</taxon>
        <taxon>Escallonia</taxon>
    </lineage>
</organism>
<name>A0AA88V0G3_9ASTE</name>
<keyword evidence="2" id="KW-1185">Reference proteome</keyword>
<dbReference type="GO" id="GO:0007096">
    <property type="term" value="P:regulation of exit from mitosis"/>
    <property type="evidence" value="ECO:0007669"/>
    <property type="project" value="InterPro"/>
</dbReference>
<dbReference type="Proteomes" id="UP001188597">
    <property type="component" value="Unassembled WGS sequence"/>
</dbReference>
<sequence length="282" mass="31142">MQAVKGEGTSSSSEFTDIETPADSLSTSLVFHLVTDVLGFILFMHQQIPSILQDLTLEFDSLCIEYKDLETILAQTEAKASLRRQHVGRKRDVKQVIRRLDKLMNTVGSLRTALQVVISEVPNIEAVIMVVGASPVRPQHVYELCFSHGRDARVGACDFTKSRAAEALSRKVIRALISKGAGSDSYAGPTKLFMLVKAPSSFSAPLHFIPKRDFRYSKKIVPFKLQLKCRAQYRETDAANFVSHSASCINSVDSSSNDSIWYLVSVSARNQGPGFQDIANGR</sequence>
<dbReference type="GO" id="GO:0005634">
    <property type="term" value="C:nucleus"/>
    <property type="evidence" value="ECO:0007669"/>
    <property type="project" value="InterPro"/>
</dbReference>
<comment type="caution">
    <text evidence="1">The sequence shown here is derived from an EMBL/GenBank/DDBJ whole genome shotgun (WGS) entry which is preliminary data.</text>
</comment>
<accession>A0AA88V0G3</accession>
<evidence type="ECO:0000313" key="2">
    <source>
        <dbReference type="Proteomes" id="UP001188597"/>
    </source>
</evidence>
<feature type="non-terminal residue" evidence="1">
    <location>
        <position position="1"/>
    </location>
</feature>
<evidence type="ECO:0000313" key="1">
    <source>
        <dbReference type="EMBL" id="KAK2999033.1"/>
    </source>
</evidence>
<dbReference type="AlphaFoldDB" id="A0AA88V0G3"/>
<gene>
    <name evidence="1" type="ORF">RJ639_023088</name>
</gene>
<reference evidence="1" key="1">
    <citation type="submission" date="2022-12" db="EMBL/GenBank/DDBJ databases">
        <title>Draft genome assemblies for two species of Escallonia (Escalloniales).</title>
        <authorList>
            <person name="Chanderbali A."/>
            <person name="Dervinis C."/>
            <person name="Anghel I."/>
            <person name="Soltis D."/>
            <person name="Soltis P."/>
            <person name="Zapata F."/>
        </authorList>
    </citation>
    <scope>NUCLEOTIDE SEQUENCE</scope>
    <source>
        <strain evidence="1">UCBG64.0493</strain>
        <tissue evidence="1">Leaf</tissue>
    </source>
</reference>
<protein>
    <submittedName>
        <fullName evidence="1">Uncharacterized protein</fullName>
    </submittedName>
</protein>
<dbReference type="InterPro" id="IPR053729">
    <property type="entry name" value="MAD2L1BP_domain_sf"/>
</dbReference>